<evidence type="ECO:0000256" key="3">
    <source>
        <dbReference type="ARBA" id="ARBA00022553"/>
    </source>
</evidence>
<dbReference type="InterPro" id="IPR003594">
    <property type="entry name" value="HATPase_dom"/>
</dbReference>
<dbReference type="EMBL" id="JAUSQZ010000001">
    <property type="protein sequence ID" value="MDP9826049.1"/>
    <property type="molecule type" value="Genomic_DNA"/>
</dbReference>
<feature type="compositionally biased region" description="Low complexity" evidence="8">
    <location>
        <begin position="995"/>
        <end position="1018"/>
    </location>
</feature>
<keyword evidence="5 9" id="KW-0812">Transmembrane</keyword>
<keyword evidence="6 11" id="KW-0418">Kinase</keyword>
<feature type="compositionally biased region" description="Low complexity" evidence="8">
    <location>
        <begin position="943"/>
        <end position="953"/>
    </location>
</feature>
<feature type="region of interest" description="Disordered" evidence="8">
    <location>
        <begin position="736"/>
        <end position="1100"/>
    </location>
</feature>
<feature type="region of interest" description="Disordered" evidence="8">
    <location>
        <begin position="1"/>
        <end position="21"/>
    </location>
</feature>
<evidence type="ECO:0000256" key="4">
    <source>
        <dbReference type="ARBA" id="ARBA00022679"/>
    </source>
</evidence>
<dbReference type="Pfam" id="PF02518">
    <property type="entry name" value="HATPase_c"/>
    <property type="match status" value="1"/>
</dbReference>
<feature type="compositionally biased region" description="Low complexity" evidence="8">
    <location>
        <begin position="1254"/>
        <end position="1270"/>
    </location>
</feature>
<feature type="region of interest" description="Disordered" evidence="8">
    <location>
        <begin position="1158"/>
        <end position="1270"/>
    </location>
</feature>
<dbReference type="SUPFAM" id="SSF55874">
    <property type="entry name" value="ATPase domain of HSP90 chaperone/DNA topoisomerase II/histidine kinase"/>
    <property type="match status" value="1"/>
</dbReference>
<dbReference type="InterPro" id="IPR005467">
    <property type="entry name" value="His_kinase_dom"/>
</dbReference>
<keyword evidence="7 9" id="KW-1133">Transmembrane helix</keyword>
<proteinExistence type="predicted"/>
<accession>A0ABT9P0V2</accession>
<name>A0ABT9P0V2_9ACTN</name>
<dbReference type="SMART" id="SM00387">
    <property type="entry name" value="HATPase_c"/>
    <property type="match status" value="1"/>
</dbReference>
<feature type="transmembrane region" description="Helical" evidence="9">
    <location>
        <begin position="335"/>
        <end position="357"/>
    </location>
</feature>
<feature type="compositionally biased region" description="Polar residues" evidence="8">
    <location>
        <begin position="766"/>
        <end position="779"/>
    </location>
</feature>
<feature type="compositionally biased region" description="Low complexity" evidence="8">
    <location>
        <begin position="1198"/>
        <end position="1215"/>
    </location>
</feature>
<organism evidence="11 12">
    <name type="scientific">Kineosporia succinea</name>
    <dbReference type="NCBI Taxonomy" id="84632"/>
    <lineage>
        <taxon>Bacteria</taxon>
        <taxon>Bacillati</taxon>
        <taxon>Actinomycetota</taxon>
        <taxon>Actinomycetes</taxon>
        <taxon>Kineosporiales</taxon>
        <taxon>Kineosporiaceae</taxon>
        <taxon>Kineosporia</taxon>
    </lineage>
</organism>
<sequence length="1270" mass="132252">MPRHGSAEPGADVESVPDAPRRSSLAGWSIRRKLTLLVTIPLVVLLIGGGVLVASLASTYQKAHTARLDAELMEPALRLSRVLFNELGMPAAHTEAKQLKQFRDQTDSEIAAIRPKLEDLAARDSSGSTLPRTARNLLGELDNISNTRATIDSRIADDTLNTSSSLNELSSRNNNLFTYVQNLPDGLATDMAVTANSRSTISSATVFTNVTKMGFASANEIVVFSKTFSGQAKVNPASIRELEGLIAQQELGLVQAQRVATTEQNKQLTALSDTTVKMESWRSALEGSLGTGKTNFADPDDFGDLASKRLANIESVATDTARFTLKSAQDSETGALFRVALVAGAVLLTIIVVSALLTTIARTVTAPLRRLRAGAVEVASVQLPAAVARIEQDGVGADISLPPVLPADFNPGPETLAVAHAVDDLGAEAVRLATAQVRLRRALDEAFVSMSRRSQSMVEKQLAIIDNLESQEQDPDQLRNLFRLDHLAARMRRYNDNLLVLAGSAVRTRATAPVKIAELFRAATSEMEQYERVRLQPVSGASIAGTVAGELVHLLAELLDNAAMYSPPSSAIVLSAAFTADGGLQIEVLDAGVGISPGELDRLNSRLTQPEAIDTQVPSRMGLFVVARLARRGTFGVQLQARPDASGTIALVRVPASLVIGAPGSTGENPTGANPQLRPLTPAAGMPRPQITPQQPQGNNYDTFGQIGQTDQLPQGYPSPAAAAAGVAAQAAAGVRSVAETDDSELPRRRRVPGGNAGMPPEASQVAESGSTGLFTPNVPTVPGENAERGAAALSRNPGQNSGPQQPAFGFTQDQPPAFGFGADQSDQPAAFGRQEPMSGRTAAQFNVPPETTPGGIPSLPTRTPGERAPRGSFGSPGQNGPGQNSPGQNSPGQGGQNRGLPGFGQNQNQPGPFEQPLQSQNPGSNEQGFGRSDLGFAPRPGQPLGQQQSQGPDSRQLPARPTGYGQGQPESGFGQAENTPAAGISGLPGLARRPSGSGPAAYSGSGPSGYSSPSTGPVRTTGPATGSLPVSDPLSTPTGSFRAAPNQGLPTGEVTQGWQDPELPSELAARASAAAAYRPSEPGAPMIGEAPGSDFNDPTPIFDQISVWFSSEPAPAAPSISVENGDQRIIDLRDHERERNKQSSRWAALGDQRWLATNARAASAPDTDGRSEAGLPTRRPGANLLPSTAAAVTDGSPVRARPAAKAQPADASVVRGKLGSYQRGLANARKARAKSDPAPAFNPVGASLFTTNSDGGADSGSSAEQGGDQ</sequence>
<dbReference type="InterPro" id="IPR050428">
    <property type="entry name" value="TCS_sensor_his_kinase"/>
</dbReference>
<evidence type="ECO:0000313" key="11">
    <source>
        <dbReference type="EMBL" id="MDP9826049.1"/>
    </source>
</evidence>
<feature type="compositionally biased region" description="Low complexity" evidence="8">
    <location>
        <begin position="1063"/>
        <end position="1082"/>
    </location>
</feature>
<evidence type="ECO:0000256" key="6">
    <source>
        <dbReference type="ARBA" id="ARBA00022777"/>
    </source>
</evidence>
<keyword evidence="9" id="KW-0472">Membrane</keyword>
<dbReference type="EC" id="2.7.13.3" evidence="2"/>
<evidence type="ECO:0000256" key="7">
    <source>
        <dbReference type="ARBA" id="ARBA00022989"/>
    </source>
</evidence>
<dbReference type="PANTHER" id="PTHR45436:SF5">
    <property type="entry name" value="SENSOR HISTIDINE KINASE TRCS"/>
    <property type="match status" value="1"/>
</dbReference>
<evidence type="ECO:0000256" key="9">
    <source>
        <dbReference type="SAM" id="Phobius"/>
    </source>
</evidence>
<dbReference type="GO" id="GO:0016301">
    <property type="term" value="F:kinase activity"/>
    <property type="evidence" value="ECO:0007669"/>
    <property type="project" value="UniProtKB-KW"/>
</dbReference>
<dbReference type="PANTHER" id="PTHR45436">
    <property type="entry name" value="SENSOR HISTIDINE KINASE YKOH"/>
    <property type="match status" value="1"/>
</dbReference>
<feature type="domain" description="Histidine kinase" evidence="10">
    <location>
        <begin position="550"/>
        <end position="658"/>
    </location>
</feature>
<feature type="transmembrane region" description="Helical" evidence="9">
    <location>
        <begin position="34"/>
        <end position="57"/>
    </location>
</feature>
<comment type="caution">
    <text evidence="11">The sequence shown here is derived from an EMBL/GenBank/DDBJ whole genome shotgun (WGS) entry which is preliminary data.</text>
</comment>
<feature type="compositionally biased region" description="Polar residues" evidence="8">
    <location>
        <begin position="691"/>
        <end position="713"/>
    </location>
</feature>
<protein>
    <recommendedName>
        <fullName evidence="2">histidine kinase</fullName>
        <ecNumber evidence="2">2.7.13.3</ecNumber>
    </recommendedName>
</protein>
<keyword evidence="12" id="KW-1185">Reference proteome</keyword>
<evidence type="ECO:0000256" key="1">
    <source>
        <dbReference type="ARBA" id="ARBA00000085"/>
    </source>
</evidence>
<evidence type="ECO:0000259" key="10">
    <source>
        <dbReference type="PROSITE" id="PS50109"/>
    </source>
</evidence>
<keyword evidence="4" id="KW-0808">Transferase</keyword>
<keyword evidence="3" id="KW-0597">Phosphoprotein</keyword>
<comment type="catalytic activity">
    <reaction evidence="1">
        <text>ATP + protein L-histidine = ADP + protein N-phospho-L-histidine.</text>
        <dbReference type="EC" id="2.7.13.3"/>
    </reaction>
</comment>
<dbReference type="PROSITE" id="PS50109">
    <property type="entry name" value="HIS_KIN"/>
    <property type="match status" value="1"/>
</dbReference>
<reference evidence="11 12" key="1">
    <citation type="submission" date="2023-07" db="EMBL/GenBank/DDBJ databases">
        <title>Sequencing the genomes of 1000 actinobacteria strains.</title>
        <authorList>
            <person name="Klenk H.-P."/>
        </authorList>
    </citation>
    <scope>NUCLEOTIDE SEQUENCE [LARGE SCALE GENOMIC DNA]</scope>
    <source>
        <strain evidence="11 12">DSM 44388</strain>
    </source>
</reference>
<dbReference type="RefSeq" id="WP_307240461.1">
    <property type="nucleotide sequence ID" value="NZ_JAUSQZ010000001.1"/>
</dbReference>
<evidence type="ECO:0000256" key="8">
    <source>
        <dbReference type="SAM" id="MobiDB-lite"/>
    </source>
</evidence>
<evidence type="ECO:0000256" key="5">
    <source>
        <dbReference type="ARBA" id="ARBA00022692"/>
    </source>
</evidence>
<evidence type="ECO:0000256" key="2">
    <source>
        <dbReference type="ARBA" id="ARBA00012438"/>
    </source>
</evidence>
<feature type="compositionally biased region" description="Polar residues" evidence="8">
    <location>
        <begin position="905"/>
        <end position="928"/>
    </location>
</feature>
<dbReference type="Gene3D" id="3.30.565.10">
    <property type="entry name" value="Histidine kinase-like ATPase, C-terminal domain"/>
    <property type="match status" value="1"/>
</dbReference>
<dbReference type="Proteomes" id="UP001235712">
    <property type="component" value="Unassembled WGS sequence"/>
</dbReference>
<feature type="region of interest" description="Disordered" evidence="8">
    <location>
        <begin position="662"/>
        <end position="721"/>
    </location>
</feature>
<dbReference type="InterPro" id="IPR036890">
    <property type="entry name" value="HATPase_C_sf"/>
</dbReference>
<evidence type="ECO:0000313" key="12">
    <source>
        <dbReference type="Proteomes" id="UP001235712"/>
    </source>
</evidence>
<feature type="compositionally biased region" description="Low complexity" evidence="8">
    <location>
        <begin position="872"/>
        <end position="892"/>
    </location>
</feature>
<gene>
    <name evidence="11" type="ORF">J2S57_001798</name>
</gene>